<name>B9SB44_RICCO</name>
<dbReference type="EMBL" id="EQ973911">
    <property type="protein sequence ID" value="EEF39134.1"/>
    <property type="molecule type" value="Genomic_DNA"/>
</dbReference>
<evidence type="ECO:0000259" key="3">
    <source>
        <dbReference type="PROSITE" id="PS50011"/>
    </source>
</evidence>
<dbReference type="Proteomes" id="UP000008311">
    <property type="component" value="Unassembled WGS sequence"/>
</dbReference>
<dbReference type="PANTHER" id="PTHR27001:SF898">
    <property type="entry name" value="PROTEIN KINASE, PLANT-TYPE, PUTATIVE-RELATED"/>
    <property type="match status" value="1"/>
</dbReference>
<dbReference type="PANTHER" id="PTHR27001">
    <property type="entry name" value="OS01G0253100 PROTEIN"/>
    <property type="match status" value="1"/>
</dbReference>
<keyword evidence="4" id="KW-0808">Transferase</keyword>
<protein>
    <submittedName>
        <fullName evidence="4">Serine-threonine protein kinase, plant-type, putative</fullName>
    </submittedName>
</protein>
<evidence type="ECO:0000256" key="2">
    <source>
        <dbReference type="ARBA" id="ARBA00022840"/>
    </source>
</evidence>
<dbReference type="InterPro" id="IPR011009">
    <property type="entry name" value="Kinase-like_dom_sf"/>
</dbReference>
<dbReference type="Gene3D" id="3.30.200.20">
    <property type="entry name" value="Phosphorylase Kinase, domain 1"/>
    <property type="match status" value="1"/>
</dbReference>
<accession>B9SB44</accession>
<organism evidence="4 5">
    <name type="scientific">Ricinus communis</name>
    <name type="common">Castor bean</name>
    <dbReference type="NCBI Taxonomy" id="3988"/>
    <lineage>
        <taxon>Eukaryota</taxon>
        <taxon>Viridiplantae</taxon>
        <taxon>Streptophyta</taxon>
        <taxon>Embryophyta</taxon>
        <taxon>Tracheophyta</taxon>
        <taxon>Spermatophyta</taxon>
        <taxon>Magnoliopsida</taxon>
        <taxon>eudicotyledons</taxon>
        <taxon>Gunneridae</taxon>
        <taxon>Pentapetalae</taxon>
        <taxon>rosids</taxon>
        <taxon>fabids</taxon>
        <taxon>Malpighiales</taxon>
        <taxon>Euphorbiaceae</taxon>
        <taxon>Acalyphoideae</taxon>
        <taxon>Acalypheae</taxon>
        <taxon>Ricinus</taxon>
    </lineage>
</organism>
<evidence type="ECO:0000256" key="1">
    <source>
        <dbReference type="ARBA" id="ARBA00022741"/>
    </source>
</evidence>
<dbReference type="InterPro" id="IPR001245">
    <property type="entry name" value="Ser-Thr/Tyr_kinase_cat_dom"/>
</dbReference>
<dbReference type="PROSITE" id="PS50011">
    <property type="entry name" value="PROTEIN_KINASE_DOM"/>
    <property type="match status" value="1"/>
</dbReference>
<gene>
    <name evidence="4" type="ORF">RCOM_0784640</name>
</gene>
<keyword evidence="2" id="KW-0067">ATP-binding</keyword>
<dbReference type="GO" id="GO:0004672">
    <property type="term" value="F:protein kinase activity"/>
    <property type="evidence" value="ECO:0000318"/>
    <property type="project" value="GO_Central"/>
</dbReference>
<dbReference type="GO" id="GO:0007165">
    <property type="term" value="P:signal transduction"/>
    <property type="evidence" value="ECO:0000318"/>
    <property type="project" value="GO_Central"/>
</dbReference>
<evidence type="ECO:0000313" key="4">
    <source>
        <dbReference type="EMBL" id="EEF39134.1"/>
    </source>
</evidence>
<dbReference type="GO" id="GO:0005524">
    <property type="term" value="F:ATP binding"/>
    <property type="evidence" value="ECO:0007669"/>
    <property type="project" value="UniProtKB-KW"/>
</dbReference>
<proteinExistence type="predicted"/>
<dbReference type="GO" id="GO:0005886">
    <property type="term" value="C:plasma membrane"/>
    <property type="evidence" value="ECO:0000318"/>
    <property type="project" value="GO_Central"/>
</dbReference>
<sequence>MESQRVVVIQDASREVCSSALRWAFQGLSLKPGDMLTFLAVLHQVDNPCKSPYAGSRKLLGYKSKVDSNSMFGTNEKIVNREAARKKEEYGKNAELVQVSKLYEMQKVVFKIEVATGPSPKVVALKAAENLKATWVILDRQMKRDRKYFLAKLSCGISRMKRNNMIKQLRGPKPMPKYTPLKKENLSSLITYDDMVPGTPDDLFSIEIRPSVAEADQERQVQEITHGSEKAREEWQAEEVLQNSMCALCKNRRPSNGCQMDFTYAELHAATDGFSPKNYLYEGGFGSAFRGHLKSRNLKIVVKQQKTATPQKEMNFSSEINLLRHKNVLMLLGSYATGSLKLLVYEYACNGSLKQYLSKHCPLPLTWAERMKVALGAARGLDYLHKNNIVHKNVTASSIVLTHEFEPLVMTWQLIFVYIVKFVLHIRGKILETLDYLAPEYAGNWQLLTASDVYAFGVVLLELISGQMVTDKMPEGKSLVGWARPLLKERRLLEIIDPRIANSHDGEQIYWMGRLIQNCLHKIPDKRLTMDKVTIICFHSAPTTNS</sequence>
<evidence type="ECO:0000313" key="5">
    <source>
        <dbReference type="Proteomes" id="UP000008311"/>
    </source>
</evidence>
<feature type="domain" description="Protein kinase" evidence="3">
    <location>
        <begin position="274"/>
        <end position="542"/>
    </location>
</feature>
<dbReference type="eggNOG" id="KOG1187">
    <property type="taxonomic scope" value="Eukaryota"/>
</dbReference>
<keyword evidence="5" id="KW-1185">Reference proteome</keyword>
<reference evidence="5" key="1">
    <citation type="journal article" date="2010" name="Nat. Biotechnol.">
        <title>Draft genome sequence of the oilseed species Ricinus communis.</title>
        <authorList>
            <person name="Chan A.P."/>
            <person name="Crabtree J."/>
            <person name="Zhao Q."/>
            <person name="Lorenzi H."/>
            <person name="Orvis J."/>
            <person name="Puiu D."/>
            <person name="Melake-Berhan A."/>
            <person name="Jones K.M."/>
            <person name="Redman J."/>
            <person name="Chen G."/>
            <person name="Cahoon E.B."/>
            <person name="Gedil M."/>
            <person name="Stanke M."/>
            <person name="Haas B.J."/>
            <person name="Wortman J.R."/>
            <person name="Fraser-Liggett C.M."/>
            <person name="Ravel J."/>
            <person name="Rabinowicz P.D."/>
        </authorList>
    </citation>
    <scope>NUCLEOTIDE SEQUENCE [LARGE SCALE GENOMIC DNA]</scope>
    <source>
        <strain evidence="5">cv. Hale</strain>
    </source>
</reference>
<dbReference type="AlphaFoldDB" id="B9SB44"/>
<keyword evidence="1" id="KW-0547">Nucleotide-binding</keyword>
<dbReference type="InterPro" id="IPR000719">
    <property type="entry name" value="Prot_kinase_dom"/>
</dbReference>
<keyword evidence="4" id="KW-0418">Kinase</keyword>
<dbReference type="Pfam" id="PF07714">
    <property type="entry name" value="PK_Tyr_Ser-Thr"/>
    <property type="match status" value="1"/>
</dbReference>
<dbReference type="SUPFAM" id="SSF56112">
    <property type="entry name" value="Protein kinase-like (PK-like)"/>
    <property type="match status" value="1"/>
</dbReference>
<dbReference type="Gene3D" id="1.10.510.10">
    <property type="entry name" value="Transferase(Phosphotransferase) domain 1"/>
    <property type="match status" value="1"/>
</dbReference>
<dbReference type="InParanoid" id="B9SB44"/>